<evidence type="ECO:0000313" key="1">
    <source>
        <dbReference type="EMBL" id="UTF55337.1"/>
    </source>
</evidence>
<dbReference type="AlphaFoldDB" id="A0A9E7NBN7"/>
<keyword evidence="2" id="KW-1185">Reference proteome</keyword>
<gene>
    <name evidence="1" type="ORF">NGM29_08840</name>
</gene>
<accession>A0A9E7NBN7</accession>
<name>A0A9E7NBN7_9EURY</name>
<dbReference type="Proteomes" id="UP001056855">
    <property type="component" value="Chromosome"/>
</dbReference>
<dbReference type="EMBL" id="CP100355">
    <property type="protein sequence ID" value="UTF55337.1"/>
    <property type="molecule type" value="Genomic_DNA"/>
</dbReference>
<organism evidence="1 2">
    <name type="scientific">Natronosalvus rutilus</name>
    <dbReference type="NCBI Taxonomy" id="2953753"/>
    <lineage>
        <taxon>Archaea</taxon>
        <taxon>Methanobacteriati</taxon>
        <taxon>Methanobacteriota</taxon>
        <taxon>Stenosarchaea group</taxon>
        <taxon>Halobacteria</taxon>
        <taxon>Halobacteriales</taxon>
        <taxon>Natrialbaceae</taxon>
        <taxon>Natronosalvus</taxon>
    </lineage>
</organism>
<dbReference type="GeneID" id="73290148"/>
<sequence>MSQSERPRVTVGCPACSESVRAAVPGGPGIRKPGHDLESNEEEHRLSGTETTCHNCGHTVELYYY</sequence>
<dbReference type="KEGG" id="sawl:NGM29_08840"/>
<protein>
    <submittedName>
        <fullName evidence="1">Uncharacterized protein</fullName>
    </submittedName>
</protein>
<dbReference type="RefSeq" id="WP_254160255.1">
    <property type="nucleotide sequence ID" value="NZ_CP100355.1"/>
</dbReference>
<proteinExistence type="predicted"/>
<evidence type="ECO:0000313" key="2">
    <source>
        <dbReference type="Proteomes" id="UP001056855"/>
    </source>
</evidence>
<reference evidence="1" key="1">
    <citation type="submission" date="2022-06" db="EMBL/GenBank/DDBJ databases">
        <title>Diverse halophilic archaea isolated from saline environments.</title>
        <authorList>
            <person name="Cui H.-L."/>
        </authorList>
    </citation>
    <scope>NUCLEOTIDE SEQUENCE</scope>
    <source>
        <strain evidence="1">WLHS1</strain>
    </source>
</reference>